<reference evidence="1 2" key="1">
    <citation type="submission" date="2018-06" db="EMBL/GenBank/DDBJ databases">
        <title>Genome Sequence of the Brown Rot Fungal Pathogen Monilinia fructigena.</title>
        <authorList>
            <person name="Landi L."/>
            <person name="De Miccolis Angelini R.M."/>
            <person name="Pollastro S."/>
            <person name="Abate D."/>
            <person name="Faretra F."/>
            <person name="Romanazzi G."/>
        </authorList>
    </citation>
    <scope>NUCLEOTIDE SEQUENCE [LARGE SCALE GENOMIC DNA]</scope>
    <source>
        <strain evidence="1 2">Mfrg269</strain>
    </source>
</reference>
<dbReference type="AlphaFoldDB" id="A0A395IVK1"/>
<evidence type="ECO:0000313" key="2">
    <source>
        <dbReference type="Proteomes" id="UP000249056"/>
    </source>
</evidence>
<dbReference type="Proteomes" id="UP000249056">
    <property type="component" value="Unassembled WGS sequence"/>
</dbReference>
<sequence>MYDLENLPESIKKLHLTLSPYIKQRQDALHVRRVLAAHLNSNVNSGESILTPTNLSLADPTSEVTQGLGFPGVQHEYLRSLQANLKAQKEFAAISTQHDKIESHSKIRARTHDQATSKEVSLRTFLDLEKQRKRQERFRIIQDLVDQLAQKPAAVQDFLDPKSLELLRDVGSLPPVPPIVLDPAEHHQDSERIDLKALVDRLEKSVLRAQLLLKKEQKLLAKVRAGTTTSKDQPEQINYAATEDLATPLPIAVVAADPSAIVVDQPPNDTSNITDVSTYSYLEDLVLISNEQKSTVLQRSYLTSSLTRQHKETGKDLDKLVDESHLLPAYPMPTVTSQRKRLGEPISFEEDISNSDKPSLSSRAKAWVFAAESSSISTKEAVFRKIGGWRIGSRRSLSDFE</sequence>
<dbReference type="OrthoDB" id="5402392at2759"/>
<proteinExistence type="predicted"/>
<comment type="caution">
    <text evidence="1">The sequence shown here is derived from an EMBL/GenBank/DDBJ whole genome shotgun (WGS) entry which is preliminary data.</text>
</comment>
<name>A0A395IVK1_9HELO</name>
<evidence type="ECO:0000313" key="1">
    <source>
        <dbReference type="EMBL" id="RAL63433.1"/>
    </source>
</evidence>
<gene>
    <name evidence="1" type="ORF">DID88_003854</name>
</gene>
<organism evidence="1 2">
    <name type="scientific">Monilinia fructigena</name>
    <dbReference type="NCBI Taxonomy" id="38457"/>
    <lineage>
        <taxon>Eukaryota</taxon>
        <taxon>Fungi</taxon>
        <taxon>Dikarya</taxon>
        <taxon>Ascomycota</taxon>
        <taxon>Pezizomycotina</taxon>
        <taxon>Leotiomycetes</taxon>
        <taxon>Helotiales</taxon>
        <taxon>Sclerotiniaceae</taxon>
        <taxon>Monilinia</taxon>
    </lineage>
</organism>
<protein>
    <submittedName>
        <fullName evidence="1">Uncharacterized protein</fullName>
    </submittedName>
</protein>
<keyword evidence="2" id="KW-1185">Reference proteome</keyword>
<accession>A0A395IVK1</accession>
<dbReference type="EMBL" id="QKRW01000019">
    <property type="protein sequence ID" value="RAL63433.1"/>
    <property type="molecule type" value="Genomic_DNA"/>
</dbReference>